<evidence type="ECO:0000256" key="1">
    <source>
        <dbReference type="SAM" id="MobiDB-lite"/>
    </source>
</evidence>
<evidence type="ECO:0000313" key="3">
    <source>
        <dbReference type="Proteomes" id="UP001321473"/>
    </source>
</evidence>
<name>A0AAQ4E4Z7_AMBAM</name>
<dbReference type="Proteomes" id="UP001321473">
    <property type="component" value="Unassembled WGS sequence"/>
</dbReference>
<sequence>MYWYITMDKSCHTRRGPQAARPSVSLHDVVCHVLFCGTTRCDSFPPKHSHLIANRNLGDAQRSAVDTFSWHQNKPKVEHRTSMCRSPPHS</sequence>
<gene>
    <name evidence="2" type="ORF">V5799_013755</name>
</gene>
<evidence type="ECO:0000313" key="2">
    <source>
        <dbReference type="EMBL" id="KAK8769779.1"/>
    </source>
</evidence>
<comment type="caution">
    <text evidence="2">The sequence shown here is derived from an EMBL/GenBank/DDBJ whole genome shotgun (WGS) entry which is preliminary data.</text>
</comment>
<dbReference type="AlphaFoldDB" id="A0AAQ4E4Z7"/>
<proteinExistence type="predicted"/>
<keyword evidence="3" id="KW-1185">Reference proteome</keyword>
<protein>
    <submittedName>
        <fullName evidence="2">Uncharacterized protein</fullName>
    </submittedName>
</protein>
<dbReference type="EMBL" id="JARKHS020022121">
    <property type="protein sequence ID" value="KAK8769779.1"/>
    <property type="molecule type" value="Genomic_DNA"/>
</dbReference>
<feature type="region of interest" description="Disordered" evidence="1">
    <location>
        <begin position="70"/>
        <end position="90"/>
    </location>
</feature>
<reference evidence="2 3" key="1">
    <citation type="journal article" date="2023" name="Arcadia Sci">
        <title>De novo assembly of a long-read Amblyomma americanum tick genome.</title>
        <authorList>
            <person name="Chou S."/>
            <person name="Poskanzer K.E."/>
            <person name="Rollins M."/>
            <person name="Thuy-Boun P.S."/>
        </authorList>
    </citation>
    <scope>NUCLEOTIDE SEQUENCE [LARGE SCALE GENOMIC DNA]</scope>
    <source>
        <strain evidence="2">F_SG_1</strain>
        <tissue evidence="2">Salivary glands</tissue>
    </source>
</reference>
<organism evidence="2 3">
    <name type="scientific">Amblyomma americanum</name>
    <name type="common">Lone star tick</name>
    <dbReference type="NCBI Taxonomy" id="6943"/>
    <lineage>
        <taxon>Eukaryota</taxon>
        <taxon>Metazoa</taxon>
        <taxon>Ecdysozoa</taxon>
        <taxon>Arthropoda</taxon>
        <taxon>Chelicerata</taxon>
        <taxon>Arachnida</taxon>
        <taxon>Acari</taxon>
        <taxon>Parasitiformes</taxon>
        <taxon>Ixodida</taxon>
        <taxon>Ixodoidea</taxon>
        <taxon>Ixodidae</taxon>
        <taxon>Amblyomminae</taxon>
        <taxon>Amblyomma</taxon>
    </lineage>
</organism>
<accession>A0AAQ4E4Z7</accession>